<feature type="region of interest" description="Disordered" evidence="1">
    <location>
        <begin position="1"/>
        <end position="44"/>
    </location>
</feature>
<dbReference type="STRING" id="1205910.B005_0672"/>
<dbReference type="HOGENOM" id="CLU_3219217_0_0_11"/>
<protein>
    <submittedName>
        <fullName evidence="2">Uncharacterized protein</fullName>
    </submittedName>
</protein>
<proteinExistence type="predicted"/>
<dbReference type="AlphaFoldDB" id="J7KYL9"/>
<evidence type="ECO:0000313" key="3">
    <source>
        <dbReference type="Proteomes" id="UP000003779"/>
    </source>
</evidence>
<name>J7KYL9_NOCAA</name>
<evidence type="ECO:0000313" key="2">
    <source>
        <dbReference type="EMBL" id="AFR06503.1"/>
    </source>
</evidence>
<reference evidence="3" key="2">
    <citation type="submission" date="2012-08" db="EMBL/GenBank/DDBJ databases">
        <title>Whole-genome sequence of Nocardiopsis alba strain ATCC BAA-2165 associated with honeybees.</title>
        <authorList>
            <person name="Qiao J."/>
            <person name="Chen L."/>
            <person name="Li Y."/>
            <person name="Wang J."/>
            <person name="Zhang W."/>
            <person name="Chen S."/>
        </authorList>
    </citation>
    <scope>NUCLEOTIDE SEQUENCE [LARGE SCALE GENOMIC DNA]</scope>
    <source>
        <strain evidence="3">ATCC BAA-2165 / BE74</strain>
    </source>
</reference>
<gene>
    <name evidence="2" type="ordered locus">B005_0672</name>
</gene>
<evidence type="ECO:0000256" key="1">
    <source>
        <dbReference type="SAM" id="MobiDB-lite"/>
    </source>
</evidence>
<dbReference type="EMBL" id="CP003788">
    <property type="protein sequence ID" value="AFR06503.1"/>
    <property type="molecule type" value="Genomic_DNA"/>
</dbReference>
<organism evidence="2 3">
    <name type="scientific">Nocardiopsis alba (strain ATCC BAA-2165 / BE74)</name>
    <dbReference type="NCBI Taxonomy" id="1205910"/>
    <lineage>
        <taxon>Bacteria</taxon>
        <taxon>Bacillati</taxon>
        <taxon>Actinomycetota</taxon>
        <taxon>Actinomycetes</taxon>
        <taxon>Streptosporangiales</taxon>
        <taxon>Nocardiopsidaceae</taxon>
        <taxon>Nocardiopsis</taxon>
    </lineage>
</organism>
<dbReference type="KEGG" id="nal:B005_0672"/>
<reference evidence="2 3" key="1">
    <citation type="journal article" date="2012" name="J. Bacteriol.">
        <title>Whole-Genome Sequence of Nocardiopsis alba Strain ATCC BAA-2165, Associated with Honeybees.</title>
        <authorList>
            <person name="Qiao J."/>
            <person name="Chen L."/>
            <person name="Li Y."/>
            <person name="Wang J."/>
            <person name="Zhang W."/>
            <person name="Chen S."/>
        </authorList>
    </citation>
    <scope>NUCLEOTIDE SEQUENCE [LARGE SCALE GENOMIC DNA]</scope>
    <source>
        <strain evidence="3">ATCC BAA-2165 / BE74</strain>
    </source>
</reference>
<dbReference type="Proteomes" id="UP000003779">
    <property type="component" value="Chromosome"/>
</dbReference>
<sequence length="44" mass="4664">MFRGWTSRGGASERLGRNGGMRFSQGIGGSIPEWDAGTGHVVPM</sequence>
<accession>J7KYL9</accession>